<organism evidence="6 7">
    <name type="scientific">Kitasatospora paranensis</name>
    <dbReference type="NCBI Taxonomy" id="258053"/>
    <lineage>
        <taxon>Bacteria</taxon>
        <taxon>Bacillati</taxon>
        <taxon>Actinomycetota</taxon>
        <taxon>Actinomycetes</taxon>
        <taxon>Kitasatosporales</taxon>
        <taxon>Streptomycetaceae</taxon>
        <taxon>Kitasatospora</taxon>
    </lineage>
</organism>
<dbReference type="PANTHER" id="PTHR43390:SF1">
    <property type="entry name" value="CHLOROPLAST PROCESSING PEPTIDASE"/>
    <property type="match status" value="1"/>
</dbReference>
<proteinExistence type="inferred from homology"/>
<evidence type="ECO:0000259" key="5">
    <source>
        <dbReference type="Pfam" id="PF10502"/>
    </source>
</evidence>
<feature type="domain" description="Peptidase S26" evidence="5">
    <location>
        <begin position="10"/>
        <end position="144"/>
    </location>
</feature>
<dbReference type="Pfam" id="PF10502">
    <property type="entry name" value="Peptidase_S26"/>
    <property type="match status" value="1"/>
</dbReference>
<accession>A0ABW2FXT8</accession>
<feature type="region of interest" description="Disordered" evidence="4">
    <location>
        <begin position="197"/>
        <end position="243"/>
    </location>
</feature>
<reference evidence="7" key="1">
    <citation type="journal article" date="2019" name="Int. J. Syst. Evol. Microbiol.">
        <title>The Global Catalogue of Microorganisms (GCM) 10K type strain sequencing project: providing services to taxonomists for standard genome sequencing and annotation.</title>
        <authorList>
            <consortium name="The Broad Institute Genomics Platform"/>
            <consortium name="The Broad Institute Genome Sequencing Center for Infectious Disease"/>
            <person name="Wu L."/>
            <person name="Ma J."/>
        </authorList>
    </citation>
    <scope>NUCLEOTIDE SEQUENCE [LARGE SCALE GENOMIC DNA]</scope>
    <source>
        <strain evidence="7">CGMCC 1.12859</strain>
    </source>
</reference>
<evidence type="ECO:0000256" key="2">
    <source>
        <dbReference type="ARBA" id="ARBA00009370"/>
    </source>
</evidence>
<dbReference type="PRINTS" id="PR00727">
    <property type="entry name" value="LEADERPTASE"/>
</dbReference>
<dbReference type="CDD" id="cd06530">
    <property type="entry name" value="S26_SPase_I"/>
    <property type="match status" value="1"/>
</dbReference>
<gene>
    <name evidence="6" type="primary">lepB</name>
    <name evidence="6" type="ORF">ACFQMG_13790</name>
</gene>
<comment type="caution">
    <text evidence="6">The sequence shown here is derived from an EMBL/GenBank/DDBJ whole genome shotgun (WGS) entry which is preliminary data.</text>
</comment>
<dbReference type="Gene3D" id="2.10.109.10">
    <property type="entry name" value="Umud Fragment, subunit A"/>
    <property type="match status" value="1"/>
</dbReference>
<feature type="compositionally biased region" description="Low complexity" evidence="4">
    <location>
        <begin position="206"/>
        <end position="231"/>
    </location>
</feature>
<dbReference type="InterPro" id="IPR019533">
    <property type="entry name" value="Peptidase_S26"/>
</dbReference>
<evidence type="ECO:0000256" key="3">
    <source>
        <dbReference type="RuleBase" id="RU362042"/>
    </source>
</evidence>
<sequence>MADLTTGYRRVTVVGGAMAPTLGPGDRLLVADVAPAEVHDGDLVLVDVPEFVGDSGSLAIKRVLGVGGDRLSCCGGPGIRRNGSALAEPYVRGATRTFDLTVAQHHLFLLGDNRPDSVDSQYPQLLRDRSNGTVPDTAVRGRVVWASTGAVAGPEAQRVSDLMLRSAIGVVLTLVGVIALPTTLVLSSRRRRRPVAPIPEEPILPGPAGAMGPAGRAGAAGTPGIPGMAPGDPGRGDSLPVGP</sequence>
<name>A0ABW2FXT8_9ACTN</name>
<feature type="transmembrane region" description="Helical" evidence="3">
    <location>
        <begin position="162"/>
        <end position="186"/>
    </location>
</feature>
<evidence type="ECO:0000256" key="1">
    <source>
        <dbReference type="ARBA" id="ARBA00004401"/>
    </source>
</evidence>
<evidence type="ECO:0000313" key="6">
    <source>
        <dbReference type="EMBL" id="MFC7180626.1"/>
    </source>
</evidence>
<comment type="similarity">
    <text evidence="2 3">Belongs to the peptidase S26 family.</text>
</comment>
<keyword evidence="3 6" id="KW-0378">Hydrolase</keyword>
<keyword evidence="7" id="KW-1185">Reference proteome</keyword>
<dbReference type="SUPFAM" id="SSF51306">
    <property type="entry name" value="LexA/Signal peptidase"/>
    <property type="match status" value="1"/>
</dbReference>
<keyword evidence="3" id="KW-0472">Membrane</keyword>
<keyword evidence="3" id="KW-0645">Protease</keyword>
<dbReference type="InterPro" id="IPR036286">
    <property type="entry name" value="LexA/Signal_pep-like_sf"/>
</dbReference>
<dbReference type="EMBL" id="JBHTAJ010000021">
    <property type="protein sequence ID" value="MFC7180626.1"/>
    <property type="molecule type" value="Genomic_DNA"/>
</dbReference>
<evidence type="ECO:0000256" key="4">
    <source>
        <dbReference type="SAM" id="MobiDB-lite"/>
    </source>
</evidence>
<keyword evidence="3" id="KW-0812">Transmembrane</keyword>
<evidence type="ECO:0000313" key="7">
    <source>
        <dbReference type="Proteomes" id="UP001596435"/>
    </source>
</evidence>
<dbReference type="PANTHER" id="PTHR43390">
    <property type="entry name" value="SIGNAL PEPTIDASE I"/>
    <property type="match status" value="1"/>
</dbReference>
<dbReference type="GO" id="GO:0009003">
    <property type="term" value="F:signal peptidase activity"/>
    <property type="evidence" value="ECO:0007669"/>
    <property type="project" value="UniProtKB-EC"/>
</dbReference>
<dbReference type="NCBIfam" id="TIGR02227">
    <property type="entry name" value="sigpep_I_bact"/>
    <property type="match status" value="1"/>
</dbReference>
<protein>
    <recommendedName>
        <fullName evidence="3">Signal peptidase I</fullName>
        <ecNumber evidence="3">3.4.21.89</ecNumber>
    </recommendedName>
</protein>
<comment type="catalytic activity">
    <reaction evidence="3">
        <text>Cleavage of hydrophobic, N-terminal signal or leader sequences from secreted and periplasmic proteins.</text>
        <dbReference type="EC" id="3.4.21.89"/>
    </reaction>
</comment>
<dbReference type="EC" id="3.4.21.89" evidence="3"/>
<dbReference type="InterPro" id="IPR000223">
    <property type="entry name" value="Pept_S26A_signal_pept_1"/>
</dbReference>
<dbReference type="Proteomes" id="UP001596435">
    <property type="component" value="Unassembled WGS sequence"/>
</dbReference>
<comment type="subcellular location">
    <subcellularLocation>
        <location evidence="1">Cell membrane</location>
        <topology evidence="1">Single-pass type II membrane protein</topology>
    </subcellularLocation>
    <subcellularLocation>
        <location evidence="3">Membrane</location>
        <topology evidence="3">Single-pass type II membrane protein</topology>
    </subcellularLocation>
</comment>
<dbReference type="RefSeq" id="WP_380231160.1">
    <property type="nucleotide sequence ID" value="NZ_JBHSVH010000002.1"/>
</dbReference>
<keyword evidence="3" id="KW-1133">Transmembrane helix</keyword>